<evidence type="ECO:0000256" key="1">
    <source>
        <dbReference type="SAM" id="SignalP"/>
    </source>
</evidence>
<dbReference type="Proteomes" id="UP000287296">
    <property type="component" value="Unassembled WGS sequence"/>
</dbReference>
<accession>A0A429X489</accession>
<evidence type="ECO:0000313" key="3">
    <source>
        <dbReference type="Proteomes" id="UP000287296"/>
    </source>
</evidence>
<dbReference type="EMBL" id="QYTW02000022">
    <property type="protein sequence ID" value="RST58205.1"/>
    <property type="molecule type" value="Genomic_DNA"/>
</dbReference>
<protein>
    <submittedName>
        <fullName evidence="2">Uncharacterized protein</fullName>
    </submittedName>
</protein>
<reference evidence="2 3" key="1">
    <citation type="submission" date="2018-12" db="EMBL/GenBank/DDBJ databases">
        <authorList>
            <person name="Sun L."/>
            <person name="Chen Z."/>
        </authorList>
    </citation>
    <scope>NUCLEOTIDE SEQUENCE [LARGE SCALE GENOMIC DNA]</scope>
    <source>
        <strain evidence="2 3">LMG 29736</strain>
    </source>
</reference>
<keyword evidence="1" id="KW-0732">Signal</keyword>
<organism evidence="2 3">
    <name type="scientific">Siminovitchia terrae</name>
    <name type="common">Bacillus terrae</name>
    <dbReference type="NCBI Taxonomy" id="1914933"/>
    <lineage>
        <taxon>Bacteria</taxon>
        <taxon>Bacillati</taxon>
        <taxon>Bacillota</taxon>
        <taxon>Bacilli</taxon>
        <taxon>Bacillales</taxon>
        <taxon>Bacillaceae</taxon>
        <taxon>Siminovitchia</taxon>
    </lineage>
</organism>
<feature type="signal peptide" evidence="1">
    <location>
        <begin position="1"/>
        <end position="23"/>
    </location>
</feature>
<proteinExistence type="predicted"/>
<dbReference type="AlphaFoldDB" id="A0A429X489"/>
<gene>
    <name evidence="2" type="ORF">D5F11_018200</name>
</gene>
<comment type="caution">
    <text evidence="2">The sequence shown here is derived from an EMBL/GenBank/DDBJ whole genome shotgun (WGS) entry which is preliminary data.</text>
</comment>
<sequence length="157" mass="18191">MIRKMATSLFVLFLVGTGSISIASAISNQPFKTPDTKQSEQWKVELDEVKYDSKMSRPIKGENEMYSLKIINVGKEVYDVEFETYRDEPNTKTKFGLSLQEQRKGVFKEGMNVHFANFPIHVKAKTFEVEVSWHDKPVNIKNGREFKQTFTFTRPND</sequence>
<dbReference type="RefSeq" id="WP_120117370.1">
    <property type="nucleotide sequence ID" value="NZ_QYTW02000022.1"/>
</dbReference>
<name>A0A429X489_SIMTE</name>
<evidence type="ECO:0000313" key="2">
    <source>
        <dbReference type="EMBL" id="RST58205.1"/>
    </source>
</evidence>
<feature type="chain" id="PRO_5039208775" evidence="1">
    <location>
        <begin position="24"/>
        <end position="157"/>
    </location>
</feature>
<dbReference type="OrthoDB" id="337762at2"/>